<evidence type="ECO:0000313" key="1">
    <source>
        <dbReference type="EMBL" id="ALY10480.1"/>
    </source>
</evidence>
<protein>
    <submittedName>
        <fullName evidence="1">Minor tail protein</fullName>
    </submittedName>
</protein>
<sequence length="689" mass="70337">MRGAVARTVRSTSTTGAGRIESLYRGTVSEVFSDGTVQLIVPKLGGDSPIGRTPSLVRNLAIGASVIVGGVEGRIDDLVVLSAVSADGLVVGDARFTYVLLDNEPTDPKHAVTKSYADALGSVLGGNDTLVRRGASGSIIVNNVYLGNSQTAGSAATSKTYVDTGDAARMEKTPISLPTTTHDLNDFVTAGNYHQGFNATANTSLNYPLGVAGWLTVMAVGSTFIYQWYVTYSGATRVFWRAKYNTQNWGGWNEVAQASHIHANATAAVAGFMSGADKAKLDAAATAATAGALVLRDAAGRAQFADPAAAQDAATKTYVDSGLAGKAAAVHTHASADISDSTTVGRAVMTASSLQAARTAIGAGTSSLVIGTTSTTAKAGNWFPSFAEVTGTIGTAQLPPLAINETYPVASQAAMLALTAQRGDMAIRSDNGRTYVLSSDSPATLADWKEIMAAGQVQSVAGKTGVVVLVKADVGLDLVDNTSDLAKPISTATQTALNGKANTAHTHDAADITGGTLAAARLPAATTAVQGAMSAADKTLLNGASAAATPSTLVKLDAAGRAQVAAPAVAADIANKAYADALVADSGWVNCTLTAPWVNYDAGPHATLQVRKIGNIVNLKGFVKSGSLGTNFGVVPAGYRPVEQRWVPVFFQSTAPGATGAVIYPDGTLFFVGSGAVSYASIETTYFIN</sequence>
<accession>A0A0U4B712</accession>
<gene>
    <name evidence="1" type="primary">23</name>
    <name evidence="1" type="ORF">TAEYOUNG_23</name>
</gene>
<dbReference type="CDD" id="cd19958">
    <property type="entry name" value="pyocin_knob"/>
    <property type="match status" value="1"/>
</dbReference>
<dbReference type="SMR" id="A0A0U4B712"/>
<dbReference type="EMBL" id="KU160668">
    <property type="protein sequence ID" value="ALY10480.1"/>
    <property type="molecule type" value="Genomic_DNA"/>
</dbReference>
<evidence type="ECO:0000313" key="2">
    <source>
        <dbReference type="Proteomes" id="UP000221143"/>
    </source>
</evidence>
<organism evidence="1 2">
    <name type="scientific">Arthrobacter phage TaeYoung</name>
    <dbReference type="NCBI Taxonomy" id="1772318"/>
    <lineage>
        <taxon>Viruses</taxon>
        <taxon>Duplodnaviria</taxon>
        <taxon>Heunggongvirae</taxon>
        <taxon>Uroviricota</taxon>
        <taxon>Caudoviricetes</taxon>
        <taxon>Berryhillviridae</taxon>
        <taxon>Marthavirus</taxon>
        <taxon>Marthavirus martha</taxon>
    </lineage>
</organism>
<dbReference type="Proteomes" id="UP000221143">
    <property type="component" value="Segment"/>
</dbReference>
<reference evidence="1 2" key="1">
    <citation type="submission" date="2015-11" db="EMBL/GenBank/DDBJ databases">
        <authorList>
            <person name="Lee I.Y."/>
            <person name="Guerrero C.A."/>
            <person name="Bowman C.A."/>
            <person name="Russell D.A."/>
            <person name="Pope W.H."/>
            <person name="Jacobs-Sera D."/>
            <person name="Hendrix R.W."/>
            <person name="Hatfull G.F."/>
        </authorList>
    </citation>
    <scope>NUCLEOTIDE SEQUENCE [LARGE SCALE GENOMIC DNA]</scope>
</reference>
<proteinExistence type="predicted"/>
<name>A0A0U4B712_9CAUD</name>